<feature type="compositionally biased region" description="Polar residues" evidence="1">
    <location>
        <begin position="48"/>
        <end position="66"/>
    </location>
</feature>
<dbReference type="AlphaFoldDB" id="A0A2A6BWB5"/>
<keyword evidence="4" id="KW-1185">Reference proteome</keyword>
<organism evidence="3 4">
    <name type="scientific">Pristionchus pacificus</name>
    <name type="common">Parasitic nematode worm</name>
    <dbReference type="NCBI Taxonomy" id="54126"/>
    <lineage>
        <taxon>Eukaryota</taxon>
        <taxon>Metazoa</taxon>
        <taxon>Ecdysozoa</taxon>
        <taxon>Nematoda</taxon>
        <taxon>Chromadorea</taxon>
        <taxon>Rhabditida</taxon>
        <taxon>Rhabditina</taxon>
        <taxon>Diplogasteromorpha</taxon>
        <taxon>Diplogasteroidea</taxon>
        <taxon>Neodiplogasteridae</taxon>
        <taxon>Pristionchus</taxon>
    </lineage>
</organism>
<reference evidence="3" key="2">
    <citation type="submission" date="2022-06" db="UniProtKB">
        <authorList>
            <consortium name="EnsemblMetazoa"/>
        </authorList>
    </citation>
    <scope>IDENTIFICATION</scope>
    <source>
        <strain evidence="3">PS312</strain>
    </source>
</reference>
<evidence type="ECO:0000256" key="1">
    <source>
        <dbReference type="SAM" id="MobiDB-lite"/>
    </source>
</evidence>
<reference evidence="4" key="1">
    <citation type="journal article" date="2008" name="Nat. Genet.">
        <title>The Pristionchus pacificus genome provides a unique perspective on nematode lifestyle and parasitism.</title>
        <authorList>
            <person name="Dieterich C."/>
            <person name="Clifton S.W."/>
            <person name="Schuster L.N."/>
            <person name="Chinwalla A."/>
            <person name="Delehaunty K."/>
            <person name="Dinkelacker I."/>
            <person name="Fulton L."/>
            <person name="Fulton R."/>
            <person name="Godfrey J."/>
            <person name="Minx P."/>
            <person name="Mitreva M."/>
            <person name="Roeseler W."/>
            <person name="Tian H."/>
            <person name="Witte H."/>
            <person name="Yang S.P."/>
            <person name="Wilson R.K."/>
            <person name="Sommer R.J."/>
        </authorList>
    </citation>
    <scope>NUCLEOTIDE SEQUENCE [LARGE SCALE GENOMIC DNA]</scope>
    <source>
        <strain evidence="4">PS312</strain>
    </source>
</reference>
<feature type="region of interest" description="Disordered" evidence="1">
    <location>
        <begin position="24"/>
        <end position="87"/>
    </location>
</feature>
<feature type="region of interest" description="Disordered" evidence="1">
    <location>
        <begin position="107"/>
        <end position="139"/>
    </location>
</feature>
<feature type="signal peptide" evidence="2">
    <location>
        <begin position="1"/>
        <end position="20"/>
    </location>
</feature>
<accession>A0A8R1UHX9</accession>
<proteinExistence type="predicted"/>
<name>A0A2A6BWB5_PRIPA</name>
<feature type="compositionally biased region" description="Basic and acidic residues" evidence="1">
    <location>
        <begin position="119"/>
        <end position="130"/>
    </location>
</feature>
<dbReference type="EnsemblMetazoa" id="PPA30507.1">
    <property type="protein sequence ID" value="PPA30507.1"/>
    <property type="gene ID" value="WBGene00203375"/>
</dbReference>
<feature type="compositionally biased region" description="Basic and acidic residues" evidence="1">
    <location>
        <begin position="71"/>
        <end position="87"/>
    </location>
</feature>
<gene>
    <name evidence="3" type="primary">WBGene00203375</name>
</gene>
<protein>
    <submittedName>
        <fullName evidence="3">Uncharacterized protein</fullName>
    </submittedName>
</protein>
<dbReference type="Proteomes" id="UP000005239">
    <property type="component" value="Unassembled WGS sequence"/>
</dbReference>
<feature type="compositionally biased region" description="Low complexity" evidence="1">
    <location>
        <begin position="35"/>
        <end position="47"/>
    </location>
</feature>
<evidence type="ECO:0000313" key="4">
    <source>
        <dbReference type="Proteomes" id="UP000005239"/>
    </source>
</evidence>
<evidence type="ECO:0000256" key="2">
    <source>
        <dbReference type="SAM" id="SignalP"/>
    </source>
</evidence>
<feature type="chain" id="PRO_5043848195" evidence="2">
    <location>
        <begin position="21"/>
        <end position="139"/>
    </location>
</feature>
<keyword evidence="2" id="KW-0732">Signal</keyword>
<sequence>MDGAAVLLPLITMLPILVLCKQAGKPKDGSGSDVSGLSTMSTLSGTSRASTTSNANVDSGTTSGTSFRAPGKSEKERPKVEIKEDAKISPLKSPLAFNKEIVVPIGKASVETPMKSNMSKRENRKKDSSRSSKRVVRFK</sequence>
<evidence type="ECO:0000313" key="3">
    <source>
        <dbReference type="EnsemblMetazoa" id="PPA30507.1"/>
    </source>
</evidence>
<accession>A0A2A6BWB5</accession>